<dbReference type="RefSeq" id="WP_145433266.1">
    <property type="nucleotide sequence ID" value="NZ_CP036339.1"/>
</dbReference>
<dbReference type="OrthoDB" id="1056765at2"/>
<keyword evidence="1" id="KW-0732">Signal</keyword>
<dbReference type="EMBL" id="CP036339">
    <property type="protein sequence ID" value="QDT73711.1"/>
    <property type="molecule type" value="Genomic_DNA"/>
</dbReference>
<dbReference type="NCBIfam" id="TIGR02595">
    <property type="entry name" value="PEP_CTERM"/>
    <property type="match status" value="1"/>
</dbReference>
<dbReference type="Proteomes" id="UP000317909">
    <property type="component" value="Chromosome"/>
</dbReference>
<feature type="chain" id="PRO_5021760194" evidence="1">
    <location>
        <begin position="26"/>
        <end position="293"/>
    </location>
</feature>
<gene>
    <name evidence="3" type="ORF">I41_29020</name>
</gene>
<dbReference type="KEGG" id="llh:I41_29020"/>
<organism evidence="3 4">
    <name type="scientific">Lacipirellula limnantheis</name>
    <dbReference type="NCBI Taxonomy" id="2528024"/>
    <lineage>
        <taxon>Bacteria</taxon>
        <taxon>Pseudomonadati</taxon>
        <taxon>Planctomycetota</taxon>
        <taxon>Planctomycetia</taxon>
        <taxon>Pirellulales</taxon>
        <taxon>Lacipirellulaceae</taxon>
        <taxon>Lacipirellula</taxon>
    </lineage>
</organism>
<evidence type="ECO:0000259" key="2">
    <source>
        <dbReference type="Pfam" id="PF07589"/>
    </source>
</evidence>
<reference evidence="3 4" key="1">
    <citation type="submission" date="2019-02" db="EMBL/GenBank/DDBJ databases">
        <title>Deep-cultivation of Planctomycetes and their phenomic and genomic characterization uncovers novel biology.</title>
        <authorList>
            <person name="Wiegand S."/>
            <person name="Jogler M."/>
            <person name="Boedeker C."/>
            <person name="Pinto D."/>
            <person name="Vollmers J."/>
            <person name="Rivas-Marin E."/>
            <person name="Kohn T."/>
            <person name="Peeters S.H."/>
            <person name="Heuer A."/>
            <person name="Rast P."/>
            <person name="Oberbeckmann S."/>
            <person name="Bunk B."/>
            <person name="Jeske O."/>
            <person name="Meyerdierks A."/>
            <person name="Storesund J.E."/>
            <person name="Kallscheuer N."/>
            <person name="Luecker S."/>
            <person name="Lage O.M."/>
            <person name="Pohl T."/>
            <person name="Merkel B.J."/>
            <person name="Hornburger P."/>
            <person name="Mueller R.-W."/>
            <person name="Bruemmer F."/>
            <person name="Labrenz M."/>
            <person name="Spormann A.M."/>
            <person name="Op den Camp H."/>
            <person name="Overmann J."/>
            <person name="Amann R."/>
            <person name="Jetten M.S.M."/>
            <person name="Mascher T."/>
            <person name="Medema M.H."/>
            <person name="Devos D.P."/>
            <person name="Kaster A.-K."/>
            <person name="Ovreas L."/>
            <person name="Rohde M."/>
            <person name="Galperin M.Y."/>
            <person name="Jogler C."/>
        </authorList>
    </citation>
    <scope>NUCLEOTIDE SEQUENCE [LARGE SCALE GENOMIC DNA]</scope>
    <source>
        <strain evidence="3 4">I41</strain>
    </source>
</reference>
<keyword evidence="4" id="KW-1185">Reference proteome</keyword>
<dbReference type="InterPro" id="IPR013424">
    <property type="entry name" value="Ice-binding_C"/>
</dbReference>
<feature type="domain" description="Ice-binding protein C-terminal" evidence="2">
    <location>
        <begin position="267"/>
        <end position="289"/>
    </location>
</feature>
<sequence length="293" mass="29460" precursor="true">MKHNLFALTLMTTMACPAFSPWATAQALLGPGGYSENFDSMGAAGTVAPVGWQILQLNGASGTFINNTGSNSTPAVGAIPNGVAAAGGVVGGALTVNNNPTGNQVNGYNALGASGAAPDRGLATAPTGIAASVIQLSITNNSGVPQNSLLTSYDIRRYQVGADNAGRTPGAGIPEGSDELPGYWLFYSLDNGVNFTAVDALIPVGTGPATNPIVPNTVGVTSVAGAINLGGPLNAGANLILRWVDDNAIDPSPDQIIGLDNVTLRVVPEPSTLALASAALMAIGCQIRRRRAA</sequence>
<dbReference type="AlphaFoldDB" id="A0A517TZB4"/>
<name>A0A517TZB4_9BACT</name>
<evidence type="ECO:0000313" key="3">
    <source>
        <dbReference type="EMBL" id="QDT73711.1"/>
    </source>
</evidence>
<proteinExistence type="predicted"/>
<evidence type="ECO:0000256" key="1">
    <source>
        <dbReference type="SAM" id="SignalP"/>
    </source>
</evidence>
<protein>
    <submittedName>
        <fullName evidence="3">PEP-CTERM motif protein</fullName>
    </submittedName>
</protein>
<feature type="signal peptide" evidence="1">
    <location>
        <begin position="1"/>
        <end position="25"/>
    </location>
</feature>
<accession>A0A517TZB4</accession>
<evidence type="ECO:0000313" key="4">
    <source>
        <dbReference type="Proteomes" id="UP000317909"/>
    </source>
</evidence>
<dbReference type="Pfam" id="PF07589">
    <property type="entry name" value="PEP-CTERM"/>
    <property type="match status" value="1"/>
</dbReference>
<dbReference type="PROSITE" id="PS51257">
    <property type="entry name" value="PROKAR_LIPOPROTEIN"/>
    <property type="match status" value="1"/>
</dbReference>